<gene>
    <name evidence="2" type="ORF">SAMN02982927_00484</name>
</gene>
<keyword evidence="1" id="KW-1133">Transmembrane helix</keyword>
<feature type="transmembrane region" description="Helical" evidence="1">
    <location>
        <begin position="15"/>
        <end position="31"/>
    </location>
</feature>
<feature type="transmembrane region" description="Helical" evidence="1">
    <location>
        <begin position="104"/>
        <end position="123"/>
    </location>
</feature>
<dbReference type="AlphaFoldDB" id="A0A1I2NVJ2"/>
<evidence type="ECO:0000313" key="3">
    <source>
        <dbReference type="Proteomes" id="UP000198752"/>
    </source>
</evidence>
<dbReference type="RefSeq" id="WP_093669737.1">
    <property type="nucleotide sequence ID" value="NZ_FOOY01000004.1"/>
</dbReference>
<dbReference type="EMBL" id="FOOY01000004">
    <property type="protein sequence ID" value="SFG05496.1"/>
    <property type="molecule type" value="Genomic_DNA"/>
</dbReference>
<keyword evidence="1" id="KW-0812">Transmembrane</keyword>
<keyword evidence="3" id="KW-1185">Reference proteome</keyword>
<organism evidence="2 3">
    <name type="scientific">Sporolactobacillus nakayamae</name>
    <dbReference type="NCBI Taxonomy" id="269670"/>
    <lineage>
        <taxon>Bacteria</taxon>
        <taxon>Bacillati</taxon>
        <taxon>Bacillota</taxon>
        <taxon>Bacilli</taxon>
        <taxon>Bacillales</taxon>
        <taxon>Sporolactobacillaceae</taxon>
        <taxon>Sporolactobacillus</taxon>
    </lineage>
</organism>
<accession>A0A1I2NVJ2</accession>
<sequence length="164" mass="19217">MNSIVKNLDLTSKGVWFPITLSILLLLFTLFMKKKQLTWREIYLTYGVFGFIAWMSDTITGNVFDFYDVGNPNITGLGDFMAFSFIPSSLAAIYLNFRTERNKWFMVALFTVISLLIHWGIQWTGYFKNKGWNSIVSLVIFIIAYWLIAPLHLRIMRHIDRNNR</sequence>
<reference evidence="3" key="1">
    <citation type="submission" date="2016-10" db="EMBL/GenBank/DDBJ databases">
        <authorList>
            <person name="Varghese N."/>
            <person name="Submissions S."/>
        </authorList>
    </citation>
    <scope>NUCLEOTIDE SEQUENCE [LARGE SCALE GENOMIC DNA]</scope>
    <source>
        <strain evidence="3">ATCC 700379</strain>
    </source>
</reference>
<evidence type="ECO:0000256" key="1">
    <source>
        <dbReference type="SAM" id="Phobius"/>
    </source>
</evidence>
<dbReference type="OrthoDB" id="2856959at2"/>
<feature type="transmembrane region" description="Helical" evidence="1">
    <location>
        <begin position="43"/>
        <end position="64"/>
    </location>
</feature>
<keyword evidence="1" id="KW-0472">Membrane</keyword>
<dbReference type="Proteomes" id="UP000198752">
    <property type="component" value="Unassembled WGS sequence"/>
</dbReference>
<feature type="transmembrane region" description="Helical" evidence="1">
    <location>
        <begin position="76"/>
        <end position="97"/>
    </location>
</feature>
<protein>
    <submittedName>
        <fullName evidence="2">Uncharacterized protein</fullName>
    </submittedName>
</protein>
<proteinExistence type="predicted"/>
<evidence type="ECO:0000313" key="2">
    <source>
        <dbReference type="EMBL" id="SFG05496.1"/>
    </source>
</evidence>
<feature type="transmembrane region" description="Helical" evidence="1">
    <location>
        <begin position="135"/>
        <end position="155"/>
    </location>
</feature>
<name>A0A1I2NVJ2_9BACL</name>